<organism evidence="1">
    <name type="scientific">Manihot esculenta</name>
    <name type="common">Cassava</name>
    <name type="synonym">Jatropha manihot</name>
    <dbReference type="NCBI Taxonomy" id="3983"/>
    <lineage>
        <taxon>Eukaryota</taxon>
        <taxon>Viridiplantae</taxon>
        <taxon>Streptophyta</taxon>
        <taxon>Embryophyta</taxon>
        <taxon>Tracheophyta</taxon>
        <taxon>Spermatophyta</taxon>
        <taxon>Magnoliopsida</taxon>
        <taxon>eudicotyledons</taxon>
        <taxon>Gunneridae</taxon>
        <taxon>Pentapetalae</taxon>
        <taxon>rosids</taxon>
        <taxon>fabids</taxon>
        <taxon>Malpighiales</taxon>
        <taxon>Euphorbiaceae</taxon>
        <taxon>Crotonoideae</taxon>
        <taxon>Manihoteae</taxon>
        <taxon>Manihot</taxon>
    </lineage>
</organism>
<reference evidence="1" key="1">
    <citation type="submission" date="2016-02" db="EMBL/GenBank/DDBJ databases">
        <title>WGS assembly of Manihot esculenta.</title>
        <authorList>
            <person name="Bredeson J.V."/>
            <person name="Prochnik S.E."/>
            <person name="Lyons J.B."/>
            <person name="Schmutz J."/>
            <person name="Grimwood J."/>
            <person name="Vrebalov J."/>
            <person name="Bart R.S."/>
            <person name="Amuge T."/>
            <person name="Ferguson M.E."/>
            <person name="Green R."/>
            <person name="Putnam N."/>
            <person name="Stites J."/>
            <person name="Rounsley S."/>
            <person name="Rokhsar D.S."/>
        </authorList>
    </citation>
    <scope>NUCLEOTIDE SEQUENCE [LARGE SCALE GENOMIC DNA]</scope>
    <source>
        <tissue evidence="1">Leaf</tissue>
    </source>
</reference>
<name>A0A2C9UTY7_MANES</name>
<protein>
    <submittedName>
        <fullName evidence="1">Uncharacterized protein</fullName>
    </submittedName>
</protein>
<accession>A0A2C9UTY7</accession>
<evidence type="ECO:0000313" key="1">
    <source>
        <dbReference type="EMBL" id="OAY34898.1"/>
    </source>
</evidence>
<gene>
    <name evidence="1" type="ORF">MANES_12G055900</name>
</gene>
<sequence length="35" mass="4105">MCFKLQMPELFFQNGRCLGKNNCKGVWKILFPQKG</sequence>
<dbReference type="EMBL" id="CM004398">
    <property type="protein sequence ID" value="OAY34898.1"/>
    <property type="molecule type" value="Genomic_DNA"/>
</dbReference>
<proteinExistence type="predicted"/>
<dbReference type="AlphaFoldDB" id="A0A2C9UTY7"/>